<reference evidence="1" key="1">
    <citation type="journal article" date="2023" name="Mol. Ecol. Resour.">
        <title>Chromosome-level genome assembly of a triploid poplar Populus alba 'Berolinensis'.</title>
        <authorList>
            <person name="Chen S."/>
            <person name="Yu Y."/>
            <person name="Wang X."/>
            <person name="Wang S."/>
            <person name="Zhang T."/>
            <person name="Zhou Y."/>
            <person name="He R."/>
            <person name="Meng N."/>
            <person name="Wang Y."/>
            <person name="Liu W."/>
            <person name="Liu Z."/>
            <person name="Liu J."/>
            <person name="Guo Q."/>
            <person name="Huang H."/>
            <person name="Sederoff R.R."/>
            <person name="Wang G."/>
            <person name="Qu G."/>
            <person name="Chen S."/>
        </authorList>
    </citation>
    <scope>NUCLEOTIDE SEQUENCE</scope>
    <source>
        <strain evidence="1">SC-2020</strain>
    </source>
</reference>
<gene>
    <name evidence="1" type="ORF">NC653_008636</name>
</gene>
<proteinExistence type="predicted"/>
<evidence type="ECO:0000313" key="2">
    <source>
        <dbReference type="Proteomes" id="UP001164929"/>
    </source>
</evidence>
<name>A0AAD6R785_9ROSI</name>
<protein>
    <submittedName>
        <fullName evidence="1">Uncharacterized protein</fullName>
    </submittedName>
</protein>
<keyword evidence="2" id="KW-1185">Reference proteome</keyword>
<dbReference type="AlphaFoldDB" id="A0AAD6R785"/>
<accession>A0AAD6R785</accession>
<dbReference type="Proteomes" id="UP001164929">
    <property type="component" value="Chromosome 3"/>
</dbReference>
<comment type="caution">
    <text evidence="1">The sequence shown here is derived from an EMBL/GenBank/DDBJ whole genome shotgun (WGS) entry which is preliminary data.</text>
</comment>
<evidence type="ECO:0000313" key="1">
    <source>
        <dbReference type="EMBL" id="KAJ7003476.1"/>
    </source>
</evidence>
<dbReference type="EMBL" id="JAQIZT010000003">
    <property type="protein sequence ID" value="KAJ7003476.1"/>
    <property type="molecule type" value="Genomic_DNA"/>
</dbReference>
<sequence>MKIRFGRTDDVRFLPLVCGLQEKTGSSFLRELDRLSFFCLPSFQYQAQLISDFLCRQQGSLKLPSGERETWLILQPTENP</sequence>
<organism evidence="1 2">
    <name type="scientific">Populus alba x Populus x berolinensis</name>
    <dbReference type="NCBI Taxonomy" id="444605"/>
    <lineage>
        <taxon>Eukaryota</taxon>
        <taxon>Viridiplantae</taxon>
        <taxon>Streptophyta</taxon>
        <taxon>Embryophyta</taxon>
        <taxon>Tracheophyta</taxon>
        <taxon>Spermatophyta</taxon>
        <taxon>Magnoliopsida</taxon>
        <taxon>eudicotyledons</taxon>
        <taxon>Gunneridae</taxon>
        <taxon>Pentapetalae</taxon>
        <taxon>rosids</taxon>
        <taxon>fabids</taxon>
        <taxon>Malpighiales</taxon>
        <taxon>Salicaceae</taxon>
        <taxon>Saliceae</taxon>
        <taxon>Populus</taxon>
    </lineage>
</organism>